<accession>A0A4U0P7J9</accession>
<proteinExistence type="predicted"/>
<dbReference type="PANTHER" id="PTHR33886:SF8">
    <property type="entry name" value="UNSATURATED RHAMNOGALACTURONAN HYDROLASE (EUROFUNG)"/>
    <property type="match status" value="1"/>
</dbReference>
<sequence>MNKFFLLIFLLIAYDVSVGQNSNYKWQVDANNQPISYAAELTKAVFKSRPFPYKDISNRPKWTYETGVFLEGIRSVWYQTADGNYFNYIKDAMDTYVDKEGNILTYKHDDYNIDNIKTGKTLLLLHNVTGQKKYFYAAQKLRDQLKTHPRTSDGISFWHKKIYPQQVWLDGLYMGLPFLAEWAKLYNEPALYDDIINQFVHIEEKARDSKTGLIYHAWDESKSQLWANKETGNSKHFWGRAMGWYGLALVDVLENIPQDHPRRKELLDILDRFVESIVRVADPKTGLWYQILDMPSEDKNYLETSASSMFIYTISKAMEHKYIRKDYSQELFKAYDHLIRNFIVKGADGIFHLNGTVSVGGLGGKPNYRDGSYEYYMSEKVVQDDPKGLGAFILAAVEMEKRLNGFPGKDKKVVLDNFFNNEYQNNVLNQKIKYHYIWDEKDNNGFYLFGKQFQDLGAEISTLTTAPTKETLSNANVYIIVDPDTKKETENPNFMDKKSIDVIKNWVKEGGNLLLMTNDYTNAELDHMNKLSEVFGIKFNKDLENTVTGSEFEMGSLSIDQENPVFSNPSKFYLKEVSTLQLKGSAKAIAFKNGKNMIAISTYGKGKVFAVGDPWLYNEYTDGRKLPKEFENFKAAKELAKWLLD</sequence>
<dbReference type="InterPro" id="IPR010905">
    <property type="entry name" value="Glyco_hydro_88"/>
</dbReference>
<keyword evidence="3" id="KW-1185">Reference proteome</keyword>
<dbReference type="AlphaFoldDB" id="A0A4U0P7J9"/>
<dbReference type="InterPro" id="IPR008928">
    <property type="entry name" value="6-hairpin_glycosidase_sf"/>
</dbReference>
<keyword evidence="1 2" id="KW-0378">Hydrolase</keyword>
<name>A0A4U0P7J9_9SPHI</name>
<organism evidence="2 3">
    <name type="scientific">Sphingobacterium olei</name>
    <dbReference type="NCBI Taxonomy" id="2571155"/>
    <lineage>
        <taxon>Bacteria</taxon>
        <taxon>Pseudomonadati</taxon>
        <taxon>Bacteroidota</taxon>
        <taxon>Sphingobacteriia</taxon>
        <taxon>Sphingobacteriales</taxon>
        <taxon>Sphingobacteriaceae</taxon>
        <taxon>Sphingobacterium</taxon>
    </lineage>
</organism>
<dbReference type="InterPro" id="IPR052043">
    <property type="entry name" value="PolySaccharide_Degr_Enz"/>
</dbReference>
<dbReference type="SUPFAM" id="SSF52317">
    <property type="entry name" value="Class I glutamine amidotransferase-like"/>
    <property type="match status" value="1"/>
</dbReference>
<dbReference type="RefSeq" id="WP_136899999.1">
    <property type="nucleotide sequence ID" value="NZ_SUME01000001.1"/>
</dbReference>
<dbReference type="Gene3D" id="1.50.10.10">
    <property type="match status" value="1"/>
</dbReference>
<dbReference type="SUPFAM" id="SSF48208">
    <property type="entry name" value="Six-hairpin glycosidases"/>
    <property type="match status" value="1"/>
</dbReference>
<dbReference type="GO" id="GO:0016787">
    <property type="term" value="F:hydrolase activity"/>
    <property type="evidence" value="ECO:0007669"/>
    <property type="project" value="UniProtKB-KW"/>
</dbReference>
<dbReference type="Proteomes" id="UP000306808">
    <property type="component" value="Unassembled WGS sequence"/>
</dbReference>
<dbReference type="Gene3D" id="3.40.50.880">
    <property type="match status" value="1"/>
</dbReference>
<dbReference type="Pfam" id="PF07470">
    <property type="entry name" value="Glyco_hydro_88"/>
    <property type="match status" value="1"/>
</dbReference>
<dbReference type="GO" id="GO:0005975">
    <property type="term" value="P:carbohydrate metabolic process"/>
    <property type="evidence" value="ECO:0007669"/>
    <property type="project" value="InterPro"/>
</dbReference>
<evidence type="ECO:0000313" key="3">
    <source>
        <dbReference type="Proteomes" id="UP000306808"/>
    </source>
</evidence>
<gene>
    <name evidence="2" type="ORF">FAZ15_04010</name>
</gene>
<evidence type="ECO:0000313" key="2">
    <source>
        <dbReference type="EMBL" id="TJZ63455.1"/>
    </source>
</evidence>
<comment type="caution">
    <text evidence="2">The sequence shown here is derived from an EMBL/GenBank/DDBJ whole genome shotgun (WGS) entry which is preliminary data.</text>
</comment>
<dbReference type="InterPro" id="IPR029062">
    <property type="entry name" value="Class_I_gatase-like"/>
</dbReference>
<evidence type="ECO:0000256" key="1">
    <source>
        <dbReference type="ARBA" id="ARBA00022801"/>
    </source>
</evidence>
<dbReference type="InterPro" id="IPR012341">
    <property type="entry name" value="6hp_glycosidase-like_sf"/>
</dbReference>
<dbReference type="OrthoDB" id="6381507at2"/>
<dbReference type="EMBL" id="SUME01000001">
    <property type="protein sequence ID" value="TJZ63455.1"/>
    <property type="molecule type" value="Genomic_DNA"/>
</dbReference>
<protein>
    <submittedName>
        <fullName evidence="2">Glycoside hydrolase family 88 protein</fullName>
    </submittedName>
</protein>
<reference evidence="2 3" key="1">
    <citation type="submission" date="2019-04" db="EMBL/GenBank/DDBJ databases">
        <title>Sphingobacterium olei sp. nov., isolated from oil-contaminated soil.</title>
        <authorList>
            <person name="Liu B."/>
        </authorList>
    </citation>
    <scope>NUCLEOTIDE SEQUENCE [LARGE SCALE GENOMIC DNA]</scope>
    <source>
        <strain evidence="2 3">HAL-9</strain>
    </source>
</reference>
<dbReference type="PANTHER" id="PTHR33886">
    <property type="entry name" value="UNSATURATED RHAMNOGALACTURONAN HYDROLASE (EUROFUNG)"/>
    <property type="match status" value="1"/>
</dbReference>